<accession>A0A381UIT4</accession>
<keyword evidence="1" id="KW-1133">Transmembrane helix</keyword>
<keyword evidence="1" id="KW-0812">Transmembrane</keyword>
<name>A0A381UIT4_9ZZZZ</name>
<evidence type="ECO:0008006" key="3">
    <source>
        <dbReference type="Google" id="ProtNLM"/>
    </source>
</evidence>
<dbReference type="InterPro" id="IPR032820">
    <property type="entry name" value="ATPase_put"/>
</dbReference>
<reference evidence="2" key="1">
    <citation type="submission" date="2018-05" db="EMBL/GenBank/DDBJ databases">
        <authorList>
            <person name="Lanie J.A."/>
            <person name="Ng W.-L."/>
            <person name="Kazmierczak K.M."/>
            <person name="Andrzejewski T.M."/>
            <person name="Davidsen T.M."/>
            <person name="Wayne K.J."/>
            <person name="Tettelin H."/>
            <person name="Glass J.I."/>
            <person name="Rusch D."/>
            <person name="Podicherti R."/>
            <person name="Tsui H.-C.T."/>
            <person name="Winkler M.E."/>
        </authorList>
    </citation>
    <scope>NUCLEOTIDE SEQUENCE</scope>
</reference>
<keyword evidence="1" id="KW-0472">Membrane</keyword>
<protein>
    <recommendedName>
        <fullName evidence="3">AtpZ/AtpI family protein</fullName>
    </recommendedName>
</protein>
<gene>
    <name evidence="2" type="ORF">METZ01_LOCUS80728</name>
</gene>
<dbReference type="AlphaFoldDB" id="A0A381UIT4"/>
<dbReference type="Pfam" id="PF09527">
    <property type="entry name" value="ATPase_gene1"/>
    <property type="match status" value="1"/>
</dbReference>
<proteinExistence type="predicted"/>
<feature type="transmembrane region" description="Helical" evidence="1">
    <location>
        <begin position="45"/>
        <end position="70"/>
    </location>
</feature>
<dbReference type="EMBL" id="UINC01006498">
    <property type="protein sequence ID" value="SVA27874.1"/>
    <property type="molecule type" value="Genomic_DNA"/>
</dbReference>
<sequence>MNTKKYWAIARLVGIGWYVGICIGFGAWAGLWADNRLGLSPMLTLAGIAIGLVVALAGMIRMLMAVLRYVSESD</sequence>
<evidence type="ECO:0000313" key="2">
    <source>
        <dbReference type="EMBL" id="SVA27874.1"/>
    </source>
</evidence>
<feature type="transmembrane region" description="Helical" evidence="1">
    <location>
        <begin position="12"/>
        <end position="33"/>
    </location>
</feature>
<organism evidence="2">
    <name type="scientific">marine metagenome</name>
    <dbReference type="NCBI Taxonomy" id="408172"/>
    <lineage>
        <taxon>unclassified sequences</taxon>
        <taxon>metagenomes</taxon>
        <taxon>ecological metagenomes</taxon>
    </lineage>
</organism>
<evidence type="ECO:0000256" key="1">
    <source>
        <dbReference type="SAM" id="Phobius"/>
    </source>
</evidence>